<evidence type="ECO:0000259" key="1">
    <source>
        <dbReference type="Pfam" id="PF13274"/>
    </source>
</evidence>
<name>A0A0R1T9X2_9LACO</name>
<dbReference type="AlphaFoldDB" id="A0A0R1T9X2"/>
<protein>
    <recommendedName>
        <fullName evidence="1">Antitoxin SocA-like Panacea domain-containing protein</fullName>
    </recommendedName>
</protein>
<feature type="domain" description="Antitoxin SocA-like Panacea" evidence="1">
    <location>
        <begin position="26"/>
        <end position="124"/>
    </location>
</feature>
<evidence type="ECO:0000313" key="3">
    <source>
        <dbReference type="Proteomes" id="UP000051048"/>
    </source>
</evidence>
<proteinExistence type="predicted"/>
<evidence type="ECO:0000313" key="2">
    <source>
        <dbReference type="EMBL" id="KRL78113.1"/>
    </source>
</evidence>
<accession>A0A0R1T9X2</accession>
<sequence>MVKYSYNDVADWFLVEGKGKISPKKLQKLVYYAYAWVLTLLNDSSEELNIRLFDDAKFEAWVHGPVLRDLHAEYASYGFENIEEPKEQPEFVEDIQDILEQVWEVYGNYSADQLESMTHQEKPWRNARKDLSPLDSSSTLIDDRDIFNCYIQRVG</sequence>
<dbReference type="Pfam" id="PF13274">
    <property type="entry name" value="SocA_Panacea"/>
    <property type="match status" value="1"/>
</dbReference>
<dbReference type="PATRIC" id="fig|1423740.3.peg.1253"/>
<comment type="caution">
    <text evidence="2">The sequence shown here is derived from an EMBL/GenBank/DDBJ whole genome shotgun (WGS) entry which is preliminary data.</text>
</comment>
<dbReference type="Proteomes" id="UP000051048">
    <property type="component" value="Unassembled WGS sequence"/>
</dbReference>
<dbReference type="EMBL" id="AZFH01000157">
    <property type="protein sequence ID" value="KRL78113.1"/>
    <property type="molecule type" value="Genomic_DNA"/>
</dbReference>
<dbReference type="OrthoDB" id="9799173at2"/>
<reference evidence="2 3" key="1">
    <citation type="journal article" date="2015" name="Genome Announc.">
        <title>Expanding the biotechnology potential of lactobacilli through comparative genomics of 213 strains and associated genera.</title>
        <authorList>
            <person name="Sun Z."/>
            <person name="Harris H.M."/>
            <person name="McCann A."/>
            <person name="Guo C."/>
            <person name="Argimon S."/>
            <person name="Zhang W."/>
            <person name="Yang X."/>
            <person name="Jeffery I.B."/>
            <person name="Cooney J.C."/>
            <person name="Kagawa T.F."/>
            <person name="Liu W."/>
            <person name="Song Y."/>
            <person name="Salvetti E."/>
            <person name="Wrobel A."/>
            <person name="Rasinkangas P."/>
            <person name="Parkhill J."/>
            <person name="Rea M.C."/>
            <person name="O'Sullivan O."/>
            <person name="Ritari J."/>
            <person name="Douillard F.P."/>
            <person name="Paul Ross R."/>
            <person name="Yang R."/>
            <person name="Briner A.E."/>
            <person name="Felis G.E."/>
            <person name="de Vos W.M."/>
            <person name="Barrangou R."/>
            <person name="Klaenhammer T.R."/>
            <person name="Caufield P.W."/>
            <person name="Cui Y."/>
            <person name="Zhang H."/>
            <person name="O'Toole P.W."/>
        </authorList>
    </citation>
    <scope>NUCLEOTIDE SEQUENCE [LARGE SCALE GENOMIC DNA]</scope>
    <source>
        <strain evidence="2 3">DSM 15833</strain>
    </source>
</reference>
<organism evidence="2 3">
    <name type="scientific">Ligilactobacillus equi DSM 15833 = JCM 10991</name>
    <dbReference type="NCBI Taxonomy" id="1423740"/>
    <lineage>
        <taxon>Bacteria</taxon>
        <taxon>Bacillati</taxon>
        <taxon>Bacillota</taxon>
        <taxon>Bacilli</taxon>
        <taxon>Lactobacillales</taxon>
        <taxon>Lactobacillaceae</taxon>
        <taxon>Ligilactobacillus</taxon>
    </lineage>
</organism>
<dbReference type="InterPro" id="IPR025272">
    <property type="entry name" value="SocA_Panacea"/>
</dbReference>
<gene>
    <name evidence="2" type="ORF">FC36_GL001163</name>
</gene>
<dbReference type="RefSeq" id="WP_023859204.1">
    <property type="nucleotide sequence ID" value="NZ_AZFH01000157.1"/>
</dbReference>
<dbReference type="STRING" id="1423740.FC36_GL001163"/>